<dbReference type="PANTHER" id="PTHR33324">
    <property type="entry name" value="EXPRESSED PROTEIN"/>
    <property type="match status" value="1"/>
</dbReference>
<protein>
    <recommendedName>
        <fullName evidence="1">HAT C-terminal dimerisation domain-containing protein</fullName>
    </recommendedName>
</protein>
<evidence type="ECO:0000313" key="2">
    <source>
        <dbReference type="EMBL" id="TYJ56685.1"/>
    </source>
</evidence>
<sequence>MPTADSLHQVAPLTRTASRAPRNGWVVSTVSGVSLTNLEDEHPVISTILGQGDGSRYRRRPWPKAFVRTPSGVTMRDLYNLEVERVGEDVLLARLKAAMADAEIKRATGLTQDGRYAYVEEQVSDIEACMARMAQYAQVGSFLVFASAHPYGHTLQNIKVSHNAVQFVSRQRIINPHELMVKMGNYLKGGVEALQPGIPETPASAQEGQVRDHMSDNLQSESISVMDANRNDWLKSLKDTDYVWASEESLTKYSKKISLGIQPLDHCAPHLFPNRASTWGLTTLTKRSTATMPGSISEFRGRVSSRRAYASFGTQLDDDKWEALIENWETDMGTDGRSAVAHLLDWIKLVGENRTVCNYQAYRGDAGVLQSKEMITSEALAYIHAKGCDPKRTVGSVSSKLDDFKKKYTLANDKVLKPTGQGNELPGETLKIKLEEICPYFYDLHPILKDTASVVNQESATSRAIKGRTTIDLDLVNHDAQTSEVVQIMKVFKSGTLLFSQSDTPLLAGVVTWMENLMKYLDQKIINATEEQASNDADEEFPMEGSFPATMRRHVYSDNIRLAACLTQVLMEKYYNKTQESDLYRCAFFLDPSYRNRLRQIIRDRHHPAMVTLRERFSMYEAPAAPAPRQAAKKTSIFGIPGFDESDEEDDMEGCSDLDRWLNHGASASRDTNPLIYWEARRHEYPTLSQMALDLFSIPATSVDVERSFSHGRLTKTYLRARLSETSFRNTETLGSWLKMEDILSFEWLEPQDFEPDFESI</sequence>
<dbReference type="Pfam" id="PF05699">
    <property type="entry name" value="Dimer_Tnp_hAT"/>
    <property type="match status" value="1"/>
</dbReference>
<evidence type="ECO:0000313" key="3">
    <source>
        <dbReference type="Proteomes" id="UP000322245"/>
    </source>
</evidence>
<dbReference type="SUPFAM" id="SSF53098">
    <property type="entry name" value="Ribonuclease H-like"/>
    <property type="match status" value="1"/>
</dbReference>
<name>A0A5D3AZA5_9TREE</name>
<dbReference type="PANTHER" id="PTHR33324:SF2">
    <property type="entry name" value="MYB_SANT-LIKE DNA-BINDING DOMAIN-CONTAINING PROTEIN"/>
    <property type="match status" value="1"/>
</dbReference>
<dbReference type="AlphaFoldDB" id="A0A5D3AZA5"/>
<reference evidence="2 3" key="1">
    <citation type="submission" date="2017-05" db="EMBL/GenBank/DDBJ databases">
        <title>The Genome Sequence of Tsuchiyaea wingfieldii DSM 27421.</title>
        <authorList>
            <person name="Cuomo C."/>
            <person name="Passer A."/>
            <person name="Billmyre B."/>
            <person name="Heitman J."/>
        </authorList>
    </citation>
    <scope>NUCLEOTIDE SEQUENCE [LARGE SCALE GENOMIC DNA]</scope>
    <source>
        <strain evidence="2 3">DSM 27421</strain>
    </source>
</reference>
<dbReference type="InterPro" id="IPR012337">
    <property type="entry name" value="RNaseH-like_sf"/>
</dbReference>
<feature type="domain" description="HAT C-terminal dimerisation" evidence="1">
    <location>
        <begin position="658"/>
        <end position="725"/>
    </location>
</feature>
<keyword evidence="3" id="KW-1185">Reference proteome</keyword>
<accession>A0A5D3AZA5</accession>
<comment type="caution">
    <text evidence="2">The sequence shown here is derived from an EMBL/GenBank/DDBJ whole genome shotgun (WGS) entry which is preliminary data.</text>
</comment>
<evidence type="ECO:0000259" key="1">
    <source>
        <dbReference type="Pfam" id="PF05699"/>
    </source>
</evidence>
<organism evidence="2 3">
    <name type="scientific">Cryptococcus floricola</name>
    <dbReference type="NCBI Taxonomy" id="2591691"/>
    <lineage>
        <taxon>Eukaryota</taxon>
        <taxon>Fungi</taxon>
        <taxon>Dikarya</taxon>
        <taxon>Basidiomycota</taxon>
        <taxon>Agaricomycotina</taxon>
        <taxon>Tremellomycetes</taxon>
        <taxon>Tremellales</taxon>
        <taxon>Cryptococcaceae</taxon>
        <taxon>Cryptococcus</taxon>
    </lineage>
</organism>
<dbReference type="EMBL" id="NIDF01000021">
    <property type="protein sequence ID" value="TYJ56685.1"/>
    <property type="molecule type" value="Genomic_DNA"/>
</dbReference>
<dbReference type="Proteomes" id="UP000322245">
    <property type="component" value="Unassembled WGS sequence"/>
</dbReference>
<proteinExistence type="predicted"/>
<dbReference type="GO" id="GO:0046983">
    <property type="term" value="F:protein dimerization activity"/>
    <property type="evidence" value="ECO:0007669"/>
    <property type="project" value="InterPro"/>
</dbReference>
<gene>
    <name evidence="2" type="ORF">B9479_002615</name>
</gene>
<dbReference type="InterPro" id="IPR008906">
    <property type="entry name" value="HATC_C_dom"/>
</dbReference>